<sequence>MSRLAVLAEYGYRKDPFRGMHLETADITRVKRIIGMAVESRAMVSIIAERGNGKSRAVDSTLRDMDVKVISLFTSDKEKVLVGDIERALIADLSQEEIKRTREIRARQLRRIMGEASRRQEIVLILEEAHRLHGQTLRSLKTLREMEWMGQSPLFTVIMLGQYDPMRKPGVDEVRLRTDTVYMKGLTQNEVKDYTRATVEKCFEEDAIEALSRLRTARNFLELQEMLIALMERALACGHKKVTAFEVFDLYGGGLKELIKLTDISLSEIADETGISKATLSLVANDRMDKLTDDTASKTREAIAEVIRKKMEGKAGALRQVAGA</sequence>
<protein>
    <recommendedName>
        <fullName evidence="1">ORC1/DEAH AAA+ ATPase domain-containing protein</fullName>
    </recommendedName>
</protein>
<accession>I3ILT4</accession>
<evidence type="ECO:0000313" key="2">
    <source>
        <dbReference type="EMBL" id="GAB62679.1"/>
    </source>
</evidence>
<dbReference type="OrthoDB" id="9780149at2"/>
<dbReference type="InterPro" id="IPR052026">
    <property type="entry name" value="ExeA_AAA_ATPase_DNA-bind"/>
</dbReference>
<name>I3ILT4_9BACT</name>
<organism evidence="2 3">
    <name type="scientific">Candidatus Jettenia caeni</name>
    <dbReference type="NCBI Taxonomy" id="247490"/>
    <lineage>
        <taxon>Bacteria</taxon>
        <taxon>Pseudomonadati</taxon>
        <taxon>Planctomycetota</taxon>
        <taxon>Candidatus Brocadiia</taxon>
        <taxon>Candidatus Brocadiales</taxon>
        <taxon>Candidatus Brocadiaceae</taxon>
        <taxon>Candidatus Jettenia</taxon>
    </lineage>
</organism>
<dbReference type="InterPro" id="IPR049945">
    <property type="entry name" value="AAA_22"/>
</dbReference>
<dbReference type="GO" id="GO:0016887">
    <property type="term" value="F:ATP hydrolysis activity"/>
    <property type="evidence" value="ECO:0007669"/>
    <property type="project" value="InterPro"/>
</dbReference>
<feature type="domain" description="ORC1/DEAH AAA+ ATPase" evidence="1">
    <location>
        <begin position="40"/>
        <end position="163"/>
    </location>
</feature>
<gene>
    <name evidence="2" type="ORF">KSU1_C1083</name>
</gene>
<dbReference type="Proteomes" id="UP000002985">
    <property type="component" value="Unassembled WGS sequence"/>
</dbReference>
<evidence type="ECO:0000259" key="1">
    <source>
        <dbReference type="Pfam" id="PF13401"/>
    </source>
</evidence>
<dbReference type="PANTHER" id="PTHR35894">
    <property type="entry name" value="GENERAL SECRETION PATHWAY PROTEIN A-RELATED"/>
    <property type="match status" value="1"/>
</dbReference>
<proteinExistence type="predicted"/>
<dbReference type="EMBL" id="BAFH01000003">
    <property type="protein sequence ID" value="GAB62679.1"/>
    <property type="molecule type" value="Genomic_DNA"/>
</dbReference>
<dbReference type="eggNOG" id="COG3267">
    <property type="taxonomic scope" value="Bacteria"/>
</dbReference>
<evidence type="ECO:0000313" key="3">
    <source>
        <dbReference type="Proteomes" id="UP000002985"/>
    </source>
</evidence>
<dbReference type="InterPro" id="IPR027417">
    <property type="entry name" value="P-loop_NTPase"/>
</dbReference>
<comment type="caution">
    <text evidence="2">The sequence shown here is derived from an EMBL/GenBank/DDBJ whole genome shotgun (WGS) entry which is preliminary data.</text>
</comment>
<reference evidence="2 3" key="1">
    <citation type="journal article" date="2012" name="FEBS Lett.">
        <title>Anammox organism KSU-1 expresses a NirK-type copper-containing nitrite reductase instead of a NirS-type with cytochrome cd1.</title>
        <authorList>
            <person name="Hira D."/>
            <person name="Toh H."/>
            <person name="Migita C.T."/>
            <person name="Okubo H."/>
            <person name="Nishiyama T."/>
            <person name="Hattori M."/>
            <person name="Furukawa K."/>
            <person name="Fujii T."/>
        </authorList>
    </citation>
    <scope>NUCLEOTIDE SEQUENCE [LARGE SCALE GENOMIC DNA]</scope>
</reference>
<dbReference type="Pfam" id="PF13401">
    <property type="entry name" value="AAA_22"/>
    <property type="match status" value="1"/>
</dbReference>
<dbReference type="SUPFAM" id="SSF52540">
    <property type="entry name" value="P-loop containing nucleoside triphosphate hydrolases"/>
    <property type="match status" value="1"/>
</dbReference>
<keyword evidence="3" id="KW-1185">Reference proteome</keyword>
<dbReference type="PANTHER" id="PTHR35894:SF1">
    <property type="entry name" value="PHOSPHORIBULOKINASE _ URIDINE KINASE FAMILY"/>
    <property type="match status" value="1"/>
</dbReference>
<dbReference type="AlphaFoldDB" id="I3ILT4"/>
<dbReference type="STRING" id="247490.KSU1_C1083"/>